<feature type="compositionally biased region" description="Basic and acidic residues" evidence="1">
    <location>
        <begin position="1"/>
        <end position="16"/>
    </location>
</feature>
<protein>
    <submittedName>
        <fullName evidence="2">Uncharacterized protein</fullName>
    </submittedName>
</protein>
<dbReference type="EMBL" id="RJVU01057378">
    <property type="protein sequence ID" value="ROK28236.1"/>
    <property type="molecule type" value="Genomic_DNA"/>
</dbReference>
<accession>A0A3N0XY26</accession>
<dbReference type="Proteomes" id="UP000281406">
    <property type="component" value="Unassembled WGS sequence"/>
</dbReference>
<proteinExistence type="predicted"/>
<reference evidence="2 3" key="1">
    <citation type="submission" date="2018-10" db="EMBL/GenBank/DDBJ databases">
        <title>Genome assembly for a Yunnan-Guizhou Plateau 3E fish, Anabarilius grahami (Regan), and its evolutionary and genetic applications.</title>
        <authorList>
            <person name="Jiang W."/>
        </authorList>
    </citation>
    <scope>NUCLEOTIDE SEQUENCE [LARGE SCALE GENOMIC DNA]</scope>
    <source>
        <strain evidence="2">AG-KIZ</strain>
        <tissue evidence="2">Muscle</tissue>
    </source>
</reference>
<evidence type="ECO:0000256" key="1">
    <source>
        <dbReference type="SAM" id="MobiDB-lite"/>
    </source>
</evidence>
<keyword evidence="3" id="KW-1185">Reference proteome</keyword>
<comment type="caution">
    <text evidence="2">The sequence shown here is derived from an EMBL/GenBank/DDBJ whole genome shotgun (WGS) entry which is preliminary data.</text>
</comment>
<dbReference type="AlphaFoldDB" id="A0A3N0XY26"/>
<evidence type="ECO:0000313" key="2">
    <source>
        <dbReference type="EMBL" id="ROK28236.1"/>
    </source>
</evidence>
<organism evidence="2 3">
    <name type="scientific">Anabarilius grahami</name>
    <name type="common">Kanglang fish</name>
    <name type="synonym">Barilius grahami</name>
    <dbReference type="NCBI Taxonomy" id="495550"/>
    <lineage>
        <taxon>Eukaryota</taxon>
        <taxon>Metazoa</taxon>
        <taxon>Chordata</taxon>
        <taxon>Craniata</taxon>
        <taxon>Vertebrata</taxon>
        <taxon>Euteleostomi</taxon>
        <taxon>Actinopterygii</taxon>
        <taxon>Neopterygii</taxon>
        <taxon>Teleostei</taxon>
        <taxon>Ostariophysi</taxon>
        <taxon>Cypriniformes</taxon>
        <taxon>Xenocyprididae</taxon>
        <taxon>Xenocypridinae</taxon>
        <taxon>Xenocypridinae incertae sedis</taxon>
        <taxon>Anabarilius</taxon>
    </lineage>
</organism>
<name>A0A3N0XY26_ANAGA</name>
<sequence>MCNSGRRRESPLDSGRRRVTSGADSGAGAISGLEDLDVASETIGSVFSSTLDAVAPLRLKKIKETNPTLCPVLLSDYSMTSRELRLFTCPVLSFVESEVNYFCCELYCFGLCIIQLCLFAEYLFCARPGLFTLSAAFTRSHWLSASRGPGLCPRGN</sequence>
<gene>
    <name evidence="2" type="ORF">DPX16_6577</name>
</gene>
<feature type="region of interest" description="Disordered" evidence="1">
    <location>
        <begin position="1"/>
        <end position="26"/>
    </location>
</feature>
<evidence type="ECO:0000313" key="3">
    <source>
        <dbReference type="Proteomes" id="UP000281406"/>
    </source>
</evidence>